<keyword evidence="11" id="KW-0325">Glycoprotein</keyword>
<comment type="similarity">
    <text evidence="2">Belongs to the major facilitator superfamily. Vesicular transporter family.</text>
</comment>
<feature type="transmembrane region" description="Helical" evidence="18">
    <location>
        <begin position="1043"/>
        <end position="1063"/>
    </location>
</feature>
<feature type="transmembrane region" description="Helical" evidence="18">
    <location>
        <begin position="1200"/>
        <end position="1222"/>
    </location>
</feature>
<dbReference type="Pfam" id="PF14360">
    <property type="entry name" value="PAP2_C"/>
    <property type="match status" value="1"/>
</dbReference>
<feature type="transmembrane region" description="Helical" evidence="18">
    <location>
        <begin position="946"/>
        <end position="964"/>
    </location>
</feature>
<dbReference type="GO" id="GO:0030672">
    <property type="term" value="C:synaptic vesicle membrane"/>
    <property type="evidence" value="ECO:0007669"/>
    <property type="project" value="UniProtKB-SubCell"/>
</dbReference>
<comment type="catalytic activity">
    <reaction evidence="14">
        <text>dopamine(in) + 2 H(+)(out) = dopamine(out) + 2 H(+)(in)</text>
        <dbReference type="Rhea" id="RHEA:73739"/>
        <dbReference type="ChEBI" id="CHEBI:15378"/>
        <dbReference type="ChEBI" id="CHEBI:59905"/>
    </reaction>
    <physiologicalReaction direction="left-to-right" evidence="14">
        <dbReference type="Rhea" id="RHEA:73740"/>
    </physiologicalReaction>
</comment>
<dbReference type="GO" id="GO:0005267">
    <property type="term" value="F:potassium channel activity"/>
    <property type="evidence" value="ECO:0007669"/>
    <property type="project" value="InterPro"/>
</dbReference>
<feature type="transmembrane region" description="Helical" evidence="18">
    <location>
        <begin position="971"/>
        <end position="990"/>
    </location>
</feature>
<keyword evidence="9 16" id="KW-0406">Ion transport</keyword>
<evidence type="ECO:0000256" key="9">
    <source>
        <dbReference type="ARBA" id="ARBA00023065"/>
    </source>
</evidence>
<reference evidence="21" key="1">
    <citation type="submission" date="2023-08" db="EMBL/GenBank/DDBJ databases">
        <title>Chromosome-level Genome Assembly of mud carp (Cirrhinus molitorella).</title>
        <authorList>
            <person name="Liu H."/>
        </authorList>
    </citation>
    <scope>NUCLEOTIDE SEQUENCE</scope>
    <source>
        <strain evidence="21">Prfri</strain>
        <tissue evidence="21">Muscle</tissue>
    </source>
</reference>
<evidence type="ECO:0000256" key="1">
    <source>
        <dbReference type="ARBA" id="ARBA00004644"/>
    </source>
</evidence>
<evidence type="ECO:0000256" key="8">
    <source>
        <dbReference type="ARBA" id="ARBA00023018"/>
    </source>
</evidence>
<dbReference type="Gene3D" id="1.10.150.50">
    <property type="entry name" value="Transcription Factor, Ets-1"/>
    <property type="match status" value="1"/>
</dbReference>
<dbReference type="CDD" id="cd01610">
    <property type="entry name" value="PAP2_like"/>
    <property type="match status" value="1"/>
</dbReference>
<dbReference type="CDD" id="cd17384">
    <property type="entry name" value="MFS_SLC18A1_2_VAT1_2"/>
    <property type="match status" value="1"/>
</dbReference>
<accession>A0AA88PLY8</accession>
<feature type="region of interest" description="Disordered" evidence="17">
    <location>
        <begin position="1247"/>
        <end position="1266"/>
    </location>
</feature>
<dbReference type="EMBL" id="JAUYZG010000019">
    <property type="protein sequence ID" value="KAK2878821.1"/>
    <property type="molecule type" value="Genomic_DNA"/>
</dbReference>
<feature type="domain" description="Major facilitator superfamily (MFS) profile" evidence="20">
    <location>
        <begin position="776"/>
        <end position="1227"/>
    </location>
</feature>
<dbReference type="GO" id="GO:0015842">
    <property type="term" value="P:aminergic neurotransmitter loading into synaptic vesicle"/>
    <property type="evidence" value="ECO:0007669"/>
    <property type="project" value="TreeGrafter"/>
</dbReference>
<feature type="transmembrane region" description="Helical" evidence="18">
    <location>
        <begin position="311"/>
        <end position="331"/>
    </location>
</feature>
<feature type="transmembrane region" description="Helical" evidence="18">
    <location>
        <begin position="463"/>
        <end position="481"/>
    </location>
</feature>
<dbReference type="FunFam" id="1.20.1250.20:FF:000116">
    <property type="entry name" value="synaptic vesicular amine transporter isoform X2"/>
    <property type="match status" value="1"/>
</dbReference>
<dbReference type="PRINTS" id="PR01333">
    <property type="entry name" value="2POREKCHANEL"/>
</dbReference>
<feature type="transmembrane region" description="Helical" evidence="18">
    <location>
        <begin position="221"/>
        <end position="239"/>
    </location>
</feature>
<evidence type="ECO:0000256" key="7">
    <source>
        <dbReference type="ARBA" id="ARBA00022989"/>
    </source>
</evidence>
<evidence type="ECO:0000256" key="2">
    <source>
        <dbReference type="ARBA" id="ARBA00006829"/>
    </source>
</evidence>
<evidence type="ECO:0000256" key="15">
    <source>
        <dbReference type="ARBA" id="ARBA00048115"/>
    </source>
</evidence>
<comment type="similarity">
    <text evidence="16">Belongs to the two pore domain potassium channel (TC 1.A.1.8) family.</text>
</comment>
<dbReference type="Proteomes" id="UP001187343">
    <property type="component" value="Unassembled WGS sequence"/>
</dbReference>
<dbReference type="PANTHER" id="PTHR23506:SF30">
    <property type="entry name" value="SYNAPTIC VESICULAR AMINE TRANSPORTER"/>
    <property type="match status" value="1"/>
</dbReference>
<evidence type="ECO:0000256" key="12">
    <source>
        <dbReference type="ARBA" id="ARBA00023303"/>
    </source>
</evidence>
<organism evidence="21 22">
    <name type="scientific">Cirrhinus molitorella</name>
    <name type="common">mud carp</name>
    <dbReference type="NCBI Taxonomy" id="172907"/>
    <lineage>
        <taxon>Eukaryota</taxon>
        <taxon>Metazoa</taxon>
        <taxon>Chordata</taxon>
        <taxon>Craniata</taxon>
        <taxon>Vertebrata</taxon>
        <taxon>Euteleostomi</taxon>
        <taxon>Actinopterygii</taxon>
        <taxon>Neopterygii</taxon>
        <taxon>Teleostei</taxon>
        <taxon>Ostariophysi</taxon>
        <taxon>Cypriniformes</taxon>
        <taxon>Cyprinidae</taxon>
        <taxon>Labeoninae</taxon>
        <taxon>Labeonini</taxon>
        <taxon>Cirrhinus</taxon>
    </lineage>
</organism>
<dbReference type="Pfam" id="PF07885">
    <property type="entry name" value="Ion_trans_2"/>
    <property type="match status" value="2"/>
</dbReference>
<dbReference type="SMART" id="SM00454">
    <property type="entry name" value="SAM"/>
    <property type="match status" value="1"/>
</dbReference>
<dbReference type="PANTHER" id="PTHR23506">
    <property type="entry name" value="GH10249P"/>
    <property type="match status" value="1"/>
</dbReference>
<feature type="transmembrane region" description="Helical" evidence="18">
    <location>
        <begin position="775"/>
        <end position="798"/>
    </location>
</feature>
<feature type="transmembrane region" description="Helical" evidence="18">
    <location>
        <begin position="1169"/>
        <end position="1188"/>
    </location>
</feature>
<evidence type="ECO:0000256" key="17">
    <source>
        <dbReference type="SAM" id="MobiDB-lite"/>
    </source>
</evidence>
<dbReference type="NCBIfam" id="TIGR00880">
    <property type="entry name" value="2_A_01_02"/>
    <property type="match status" value="1"/>
</dbReference>
<feature type="transmembrane region" description="Helical" evidence="18">
    <location>
        <begin position="914"/>
        <end position="940"/>
    </location>
</feature>
<dbReference type="GO" id="GO:0005335">
    <property type="term" value="F:serotonin:sodium:chloride symporter activity"/>
    <property type="evidence" value="ECO:0007669"/>
    <property type="project" value="TreeGrafter"/>
</dbReference>
<dbReference type="GO" id="GO:0042910">
    <property type="term" value="F:xenobiotic transmembrane transporter activity"/>
    <property type="evidence" value="ECO:0007669"/>
    <property type="project" value="InterPro"/>
</dbReference>
<dbReference type="Pfam" id="PF07690">
    <property type="entry name" value="MFS_1"/>
    <property type="match status" value="1"/>
</dbReference>
<feature type="transmembrane region" description="Helical" evidence="18">
    <location>
        <begin position="144"/>
        <end position="163"/>
    </location>
</feature>
<keyword evidence="13" id="KW-0968">Cytoplasmic vesicle</keyword>
<dbReference type="SUPFAM" id="SSF103473">
    <property type="entry name" value="MFS general substrate transporter"/>
    <property type="match status" value="1"/>
</dbReference>
<dbReference type="InterPro" id="IPR013761">
    <property type="entry name" value="SAM/pointed_sf"/>
</dbReference>
<dbReference type="Pfam" id="PF00536">
    <property type="entry name" value="SAM_1"/>
    <property type="match status" value="1"/>
</dbReference>
<evidence type="ECO:0000313" key="22">
    <source>
        <dbReference type="Proteomes" id="UP001187343"/>
    </source>
</evidence>
<dbReference type="InterPro" id="IPR011701">
    <property type="entry name" value="MFS"/>
</dbReference>
<evidence type="ECO:0000256" key="18">
    <source>
        <dbReference type="SAM" id="Phobius"/>
    </source>
</evidence>
<dbReference type="SUPFAM" id="SSF81324">
    <property type="entry name" value="Voltage-gated potassium channels"/>
    <property type="match status" value="2"/>
</dbReference>
<evidence type="ECO:0000259" key="20">
    <source>
        <dbReference type="PROSITE" id="PS50850"/>
    </source>
</evidence>
<dbReference type="InterPro" id="IPR001660">
    <property type="entry name" value="SAM"/>
</dbReference>
<feature type="domain" description="SAM" evidence="19">
    <location>
        <begin position="7"/>
        <end position="70"/>
    </location>
</feature>
<sequence>MKEVRLWTASDVSDWLTDEGMQEYTDALRDVDGLALLKLSEEDFKASPLSLVTGDSGRQLLERIETLRFTSHMKAHKNNNHEKSHHANGHAGIALTNGSVSNGKIPNGIPKNGLHPEPIRILIPPLPEQERTPYPTEWFKTGVAFLYALVCFLTTTVVISVVHERVPSKEESPPLPDKFFDLFDRVEWAFSICEINGMLLVLLWFMQWLLLKHRSIIGRRFFFIVGTLYLYRCVTMYVTTLPVPGMHFKCSPKLFGDWEAQSRRVMKMMAGGGLSITGSHSLCGDYLYSGHTVMLTLTYLFIKEYSPRRFWWYHWICWFLSVIGIFCILLAHDHYTVDVVVAYYMTTRLFWWYHTMANQQALKEISTGNLFSRVWWFGPFQYFESNVRGIVPRNYQLPFLLRTMTSARIFQHIEHNPEPENITAVVRKVVETVQNDTDASKQEELVKKILIEFRLAKDNNQNWSFYGSLFFSCTVLTTLGYGQMYPVTFEGKVACIMYAMVGIPLMLLVISDVGDILAVLLSKAYTRLSLFVIQRHKKTSPPKLVQGANTEGTYMFSQDVVVHETKNIPQVINTQASFRRTSLQIRNNREIFDRMIFTESFKLKATLAKSSSCSDLDRIQHPKTNSKLFIGIGQEMDHFKVPLLVILLVVFAYMVVCSQILRCWEDQMKPFDAFYFIFVTLTTIGFGDIMPQHPKYFMVTFLFIITGMAIMMKQLKRSASSVPFTRDLTAKLNANVLIRIFFTRSLDFIKMGLFDALRDFSLLTWLREERQSRRLILLIVFIALLLDNMLLTVVVPIIPSYLYTVDDEAAQSVRNHSMSPLSPSGTFQSIVSLYDNTTRLTGFSPQMSTAHPMTPASTTVTLPQNKSDCPKADDQLLNENVKVGLLFASKATVQLITNPFIGPLTNRIGYQIPMFAGFCIMFVSTLMFAFSSSYTLLFLARSLQGVGSSCSSVAGMGMLASVYTDDEERGNAIGIALGGLAMGVLVGPPFGSVMYEFVGKTAPFLILAVLAVLDGALQLFVLQPSKVEPESQKGTSLFALMKDPYILIAAGSICFANMAIAMLEPALPIWMMETMCPRKWQLGVAFVPASISYLIGTNIFAVLAHKMGRWLCSLIGMLLVGISILCVPLAKDIYGLIVPNFGVGFAIGMVDSSMMPIMGYLVDLRHVSVYGSVYAIADVAFCMGFAFGPSAGGAIARSIGFPWLMTIIGVVDILFAPLCYLLRNPPANEEKMAILMDSNCSMKTRSYSTQGSSYQMGDDFDPESPE</sequence>
<dbReference type="PROSITE" id="PS50850">
    <property type="entry name" value="MFS"/>
    <property type="match status" value="1"/>
</dbReference>
<feature type="transmembrane region" description="Helical" evidence="18">
    <location>
        <begin position="673"/>
        <end position="689"/>
    </location>
</feature>
<keyword evidence="12 16" id="KW-0407">Ion channel</keyword>
<dbReference type="InterPro" id="IPR020846">
    <property type="entry name" value="MFS_dom"/>
</dbReference>
<comment type="subcellular location">
    <subcellularLocation>
        <location evidence="1">Cytoplasmic vesicle</location>
        <location evidence="1">Secretory vesicle</location>
        <location evidence="1">Synaptic vesicle membrane</location>
        <topology evidence="1">Multi-pass membrane protein</topology>
    </subcellularLocation>
</comment>
<evidence type="ECO:0000256" key="4">
    <source>
        <dbReference type="ARBA" id="ARBA00022692"/>
    </source>
</evidence>
<keyword evidence="6" id="KW-0630">Potassium</keyword>
<proteinExistence type="inferred from homology"/>
<evidence type="ECO:0000259" key="19">
    <source>
        <dbReference type="PROSITE" id="PS50105"/>
    </source>
</evidence>
<feature type="transmembrane region" description="Helical" evidence="18">
    <location>
        <begin position="1002"/>
        <end position="1022"/>
    </location>
</feature>
<dbReference type="InterPro" id="IPR003280">
    <property type="entry name" value="2pore_dom_K_chnl"/>
</dbReference>
<evidence type="ECO:0000313" key="21">
    <source>
        <dbReference type="EMBL" id="KAK2878821.1"/>
    </source>
</evidence>
<feature type="transmembrane region" description="Helical" evidence="18">
    <location>
        <begin position="188"/>
        <end position="209"/>
    </location>
</feature>
<feature type="transmembrane region" description="Helical" evidence="18">
    <location>
        <begin position="1083"/>
        <end position="1103"/>
    </location>
</feature>
<dbReference type="AlphaFoldDB" id="A0AA88PLY8"/>
<dbReference type="SUPFAM" id="SSF47769">
    <property type="entry name" value="SAM/Pointed domain"/>
    <property type="match status" value="1"/>
</dbReference>
<evidence type="ECO:0000256" key="3">
    <source>
        <dbReference type="ARBA" id="ARBA00022448"/>
    </source>
</evidence>
<feature type="transmembrane region" description="Helical" evidence="18">
    <location>
        <begin position="641"/>
        <end position="661"/>
    </location>
</feature>
<dbReference type="InterPro" id="IPR036259">
    <property type="entry name" value="MFS_trans_sf"/>
</dbReference>
<name>A0AA88PLY8_9TELE</name>
<dbReference type="Gene3D" id="1.20.1250.20">
    <property type="entry name" value="MFS general substrate transporter like domains"/>
    <property type="match status" value="1"/>
</dbReference>
<dbReference type="Gene3D" id="1.10.287.70">
    <property type="match status" value="1"/>
</dbReference>
<keyword evidence="3 16" id="KW-0813">Transport</keyword>
<keyword evidence="22" id="KW-1185">Reference proteome</keyword>
<dbReference type="InterPro" id="IPR025749">
    <property type="entry name" value="Sphingomyelin_synth-like_dom"/>
</dbReference>
<feature type="transmembrane region" description="Helical" evidence="18">
    <location>
        <begin position="1142"/>
        <end position="1162"/>
    </location>
</feature>
<dbReference type="FunFam" id="1.20.1250.20:FF:000083">
    <property type="entry name" value="synaptic vesicular amine transporter isoform X1"/>
    <property type="match status" value="1"/>
</dbReference>
<comment type="catalytic activity">
    <reaction evidence="15">
        <text>serotonin(in) + 2 H(+)(out) = serotonin(out) + 2 H(+)(in)</text>
        <dbReference type="Rhea" id="RHEA:73743"/>
        <dbReference type="ChEBI" id="CHEBI:15378"/>
        <dbReference type="ChEBI" id="CHEBI:350546"/>
    </reaction>
    <physiologicalReaction direction="left-to-right" evidence="15">
        <dbReference type="Rhea" id="RHEA:73744"/>
    </physiologicalReaction>
</comment>
<evidence type="ECO:0000256" key="14">
    <source>
        <dbReference type="ARBA" id="ARBA00034439"/>
    </source>
</evidence>
<evidence type="ECO:0000256" key="13">
    <source>
        <dbReference type="ARBA" id="ARBA00023329"/>
    </source>
</evidence>
<evidence type="ECO:0000256" key="6">
    <source>
        <dbReference type="ARBA" id="ARBA00022958"/>
    </source>
</evidence>
<dbReference type="InterPro" id="IPR013099">
    <property type="entry name" value="K_chnl_dom"/>
</dbReference>
<keyword evidence="8" id="KW-0770">Synapse</keyword>
<evidence type="ECO:0000256" key="11">
    <source>
        <dbReference type="ARBA" id="ARBA00023180"/>
    </source>
</evidence>
<evidence type="ECO:0000256" key="5">
    <source>
        <dbReference type="ARBA" id="ARBA00022775"/>
    </source>
</evidence>
<dbReference type="InterPro" id="IPR001958">
    <property type="entry name" value="Tet-R_TetA/multi-R_MdtG-like"/>
</dbReference>
<protein>
    <submittedName>
        <fullName evidence="21">Uncharacterized protein</fullName>
    </submittedName>
</protein>
<keyword evidence="7 18" id="KW-1133">Transmembrane helix</keyword>
<dbReference type="CDD" id="cd09514">
    <property type="entry name" value="SAM_SGMS1"/>
    <property type="match status" value="1"/>
</dbReference>
<feature type="transmembrane region" description="Helical" evidence="18">
    <location>
        <begin position="1110"/>
        <end position="1130"/>
    </location>
</feature>
<dbReference type="InterPro" id="IPR050930">
    <property type="entry name" value="MFS_Vesicular_Transporter"/>
</dbReference>
<evidence type="ECO:0000256" key="16">
    <source>
        <dbReference type="RuleBase" id="RU003857"/>
    </source>
</evidence>
<dbReference type="PROSITE" id="PS50105">
    <property type="entry name" value="SAM_DOMAIN"/>
    <property type="match status" value="1"/>
</dbReference>
<keyword evidence="10 18" id="KW-0472">Membrane</keyword>
<dbReference type="GO" id="GO:0043195">
    <property type="term" value="C:terminal bouton"/>
    <property type="evidence" value="ECO:0007669"/>
    <property type="project" value="TreeGrafter"/>
</dbReference>
<keyword evidence="5" id="KW-0532">Neurotransmitter transport</keyword>
<evidence type="ECO:0000256" key="10">
    <source>
        <dbReference type="ARBA" id="ARBA00023136"/>
    </source>
</evidence>
<gene>
    <name evidence="21" type="ORF">Q8A67_019612</name>
</gene>
<comment type="caution">
    <text evidence="21">The sequence shown here is derived from an EMBL/GenBank/DDBJ whole genome shotgun (WGS) entry which is preliminary data.</text>
</comment>
<keyword evidence="4 16" id="KW-0812">Transmembrane</keyword>